<comment type="similarity">
    <text evidence="1">Belongs to the HesB/IscA family.</text>
</comment>
<dbReference type="NCBIfam" id="TIGR00049">
    <property type="entry name" value="iron-sulfur cluster assembly accessory protein"/>
    <property type="match status" value="1"/>
</dbReference>
<dbReference type="InterPro" id="IPR050322">
    <property type="entry name" value="Fe-S_cluster_asmbl/transfer"/>
</dbReference>
<evidence type="ECO:0000256" key="1">
    <source>
        <dbReference type="ARBA" id="ARBA00006718"/>
    </source>
</evidence>
<dbReference type="SUPFAM" id="SSF89360">
    <property type="entry name" value="HesB-like domain"/>
    <property type="match status" value="1"/>
</dbReference>
<dbReference type="AlphaFoldDB" id="A0A3P9I8A7"/>
<dbReference type="PANTHER" id="PTHR10072:SF41">
    <property type="entry name" value="IRON-SULFUR CLUSTER ASSEMBLY 1 HOMOLOG, MITOCHONDRIAL"/>
    <property type="match status" value="1"/>
</dbReference>
<feature type="domain" description="Core" evidence="3">
    <location>
        <begin position="61"/>
        <end position="161"/>
    </location>
</feature>
<dbReference type="Proteomes" id="UP000265200">
    <property type="component" value="Chromosome 9"/>
</dbReference>
<dbReference type="FunFam" id="2.60.300.12:FF:000001">
    <property type="entry name" value="Iron-binding protein IscA"/>
    <property type="match status" value="1"/>
</dbReference>
<accession>A0A3P9I8A7</accession>
<protein>
    <recommendedName>
        <fullName evidence="2">Iron-sulfur cluster assembly 1 homolog, mitochondrial</fullName>
    </recommendedName>
</protein>
<dbReference type="GO" id="GO:0016226">
    <property type="term" value="P:iron-sulfur cluster assembly"/>
    <property type="evidence" value="ECO:0007669"/>
    <property type="project" value="InterPro"/>
</dbReference>
<evidence type="ECO:0000259" key="3">
    <source>
        <dbReference type="Pfam" id="PF01521"/>
    </source>
</evidence>
<organism evidence="4 5">
    <name type="scientific">Oryzias latipes</name>
    <name type="common">Japanese rice fish</name>
    <name type="synonym">Japanese killifish</name>
    <dbReference type="NCBI Taxonomy" id="8090"/>
    <lineage>
        <taxon>Eukaryota</taxon>
        <taxon>Metazoa</taxon>
        <taxon>Chordata</taxon>
        <taxon>Craniata</taxon>
        <taxon>Vertebrata</taxon>
        <taxon>Euteleostomi</taxon>
        <taxon>Actinopterygii</taxon>
        <taxon>Neopterygii</taxon>
        <taxon>Teleostei</taxon>
        <taxon>Neoteleostei</taxon>
        <taxon>Acanthomorphata</taxon>
        <taxon>Ovalentaria</taxon>
        <taxon>Atherinomorphae</taxon>
        <taxon>Beloniformes</taxon>
        <taxon>Adrianichthyidae</taxon>
        <taxon>Oryziinae</taxon>
        <taxon>Oryzias</taxon>
    </lineage>
</organism>
<evidence type="ECO:0000313" key="5">
    <source>
        <dbReference type="Proteomes" id="UP000265200"/>
    </source>
</evidence>
<evidence type="ECO:0000313" key="4">
    <source>
        <dbReference type="Ensembl" id="ENSORLP00015016276.1"/>
    </source>
</evidence>
<dbReference type="InterPro" id="IPR000361">
    <property type="entry name" value="ATAP_core_dom"/>
</dbReference>
<dbReference type="PANTHER" id="PTHR10072">
    <property type="entry name" value="IRON-SULFUR CLUSTER ASSEMBLY PROTEIN"/>
    <property type="match status" value="1"/>
</dbReference>
<dbReference type="InterPro" id="IPR035903">
    <property type="entry name" value="HesB-like_dom_sf"/>
</dbReference>
<sequence>MPLLGNSQSLYGSSLGGVALFLRACASLCCDFDSFNMSASLVRATVRAVNKRKILPTRAALTLTPAAVNKIRSLLQDKPEYLGLKVGVRTRGCNGLTYTLDYTKQKDKSDEEVLQDGVTVFIEKKAQLTLLGTEMDFVESKLSSEFVFNNPNIKGTCGCGESFNI</sequence>
<dbReference type="PROSITE" id="PS01152">
    <property type="entry name" value="HESB"/>
    <property type="match status" value="1"/>
</dbReference>
<proteinExistence type="inferred from homology"/>
<dbReference type="InterPro" id="IPR017870">
    <property type="entry name" value="FeS_cluster_insertion_CS"/>
</dbReference>
<dbReference type="Pfam" id="PF01521">
    <property type="entry name" value="Fe-S_biosyn"/>
    <property type="match status" value="1"/>
</dbReference>
<reference evidence="4 5" key="2">
    <citation type="submission" date="2017-04" db="EMBL/GenBank/DDBJ databases">
        <title>CpG methylation of centromeres and impact of large insertions on vertebrate speciation.</title>
        <authorList>
            <person name="Ichikawa K."/>
            <person name="Yoshimura J."/>
            <person name="Morishita S."/>
        </authorList>
    </citation>
    <scope>NUCLEOTIDE SEQUENCE</scope>
    <source>
        <strain evidence="4 5">HSOK</strain>
    </source>
</reference>
<dbReference type="InterPro" id="IPR016092">
    <property type="entry name" value="ATAP"/>
</dbReference>
<reference key="1">
    <citation type="journal article" date="2007" name="Nature">
        <title>The medaka draft genome and insights into vertebrate genome evolution.</title>
        <authorList>
            <person name="Kasahara M."/>
            <person name="Naruse K."/>
            <person name="Sasaki S."/>
            <person name="Nakatani Y."/>
            <person name="Qu W."/>
            <person name="Ahsan B."/>
            <person name="Yamada T."/>
            <person name="Nagayasu Y."/>
            <person name="Doi K."/>
            <person name="Kasai Y."/>
            <person name="Jindo T."/>
            <person name="Kobayashi D."/>
            <person name="Shimada A."/>
            <person name="Toyoda A."/>
            <person name="Kuroki Y."/>
            <person name="Fujiyama A."/>
            <person name="Sasaki T."/>
            <person name="Shimizu A."/>
            <person name="Asakawa S."/>
            <person name="Shimizu N."/>
            <person name="Hashimoto S."/>
            <person name="Yang J."/>
            <person name="Lee Y."/>
            <person name="Matsushima K."/>
            <person name="Sugano S."/>
            <person name="Sakaizumi M."/>
            <person name="Narita T."/>
            <person name="Ohishi K."/>
            <person name="Haga S."/>
            <person name="Ohta F."/>
            <person name="Nomoto H."/>
            <person name="Nogata K."/>
            <person name="Morishita T."/>
            <person name="Endo T."/>
            <person name="Shin-I T."/>
            <person name="Takeda H."/>
            <person name="Morishita S."/>
            <person name="Kohara Y."/>
        </authorList>
    </citation>
    <scope>NUCLEOTIDE SEQUENCE [LARGE SCALE GENOMIC DNA]</scope>
    <source>
        <strain>Hd-rR</strain>
    </source>
</reference>
<reference evidence="4" key="3">
    <citation type="submission" date="2025-08" db="UniProtKB">
        <authorList>
            <consortium name="Ensembl"/>
        </authorList>
    </citation>
    <scope>IDENTIFICATION</scope>
    <source>
        <strain evidence="4">HSOK</strain>
    </source>
</reference>
<dbReference type="Ensembl" id="ENSORLT00015024436.1">
    <property type="protein sequence ID" value="ENSORLP00015016276.1"/>
    <property type="gene ID" value="ENSORLG00015017240.1"/>
</dbReference>
<dbReference type="Gene3D" id="2.60.300.12">
    <property type="entry name" value="HesB-like domain"/>
    <property type="match status" value="1"/>
</dbReference>
<dbReference type="GO" id="GO:0051536">
    <property type="term" value="F:iron-sulfur cluster binding"/>
    <property type="evidence" value="ECO:0007669"/>
    <property type="project" value="InterPro"/>
</dbReference>
<name>A0A3P9I8A7_ORYLA</name>
<evidence type="ECO:0000256" key="2">
    <source>
        <dbReference type="ARBA" id="ARBA00039743"/>
    </source>
</evidence>
<reference evidence="4" key="4">
    <citation type="submission" date="2025-09" db="UniProtKB">
        <authorList>
            <consortium name="Ensembl"/>
        </authorList>
    </citation>
    <scope>IDENTIFICATION</scope>
    <source>
        <strain evidence="4">HSOK</strain>
    </source>
</reference>